<dbReference type="AlphaFoldDB" id="A0AAD4U3C0"/>
<keyword evidence="3" id="KW-0813">Transport</keyword>
<dbReference type="PRINTS" id="PR00814">
    <property type="entry name" value="BETAHAEM"/>
</dbReference>
<keyword evidence="5" id="KW-0561">Oxygen transport</keyword>
<dbReference type="CDD" id="cd08925">
    <property type="entry name" value="Hb-beta-like"/>
    <property type="match status" value="3"/>
</dbReference>
<dbReference type="GO" id="GO:0042744">
    <property type="term" value="P:hydrogen peroxide catabolic process"/>
    <property type="evidence" value="ECO:0007669"/>
    <property type="project" value="TreeGrafter"/>
</dbReference>
<dbReference type="GO" id="GO:0072562">
    <property type="term" value="C:blood microparticle"/>
    <property type="evidence" value="ECO:0007669"/>
    <property type="project" value="TreeGrafter"/>
</dbReference>
<dbReference type="GO" id="GO:0031720">
    <property type="term" value="F:haptoglobin binding"/>
    <property type="evidence" value="ECO:0007669"/>
    <property type="project" value="TreeGrafter"/>
</dbReference>
<gene>
    <name evidence="9" type="ORF">MG293_012395</name>
</gene>
<evidence type="ECO:0000256" key="5">
    <source>
        <dbReference type="ARBA" id="ARBA00022621"/>
    </source>
</evidence>
<dbReference type="EMBL" id="JAKZEL010000014">
    <property type="protein sequence ID" value="KAI4537532.1"/>
    <property type="molecule type" value="Genomic_DNA"/>
</dbReference>
<feature type="domain" description="Globin" evidence="8">
    <location>
        <begin position="3"/>
        <end position="147"/>
    </location>
</feature>
<comment type="subunit">
    <text evidence="2">Heterotetramer of two alpha chains and two beta chains.</text>
</comment>
<evidence type="ECO:0000256" key="3">
    <source>
        <dbReference type="ARBA" id="ARBA00022448"/>
    </source>
</evidence>
<reference evidence="9" key="1">
    <citation type="submission" date="2022-03" db="EMBL/GenBank/DDBJ databases">
        <title>Genomic analyses of argali, domestic sheep and their hybrids provide insights into chromosomal evolution, heterosis and genetic basis of agronomic traits.</title>
        <authorList>
            <person name="Li M."/>
        </authorList>
    </citation>
    <scope>NUCLEOTIDE SEQUENCE</scope>
    <source>
        <strain evidence="9">CAU-MHL-2022a</strain>
        <tissue evidence="9">Skin</tissue>
    </source>
</reference>
<keyword evidence="10" id="KW-1185">Reference proteome</keyword>
<dbReference type="GO" id="GO:0031838">
    <property type="term" value="C:haptoglobin-hemoglobin complex"/>
    <property type="evidence" value="ECO:0007669"/>
    <property type="project" value="TreeGrafter"/>
</dbReference>
<proteinExistence type="inferred from homology"/>
<dbReference type="GO" id="GO:0043177">
    <property type="term" value="F:organic acid binding"/>
    <property type="evidence" value="ECO:0007669"/>
    <property type="project" value="TreeGrafter"/>
</dbReference>
<comment type="similarity">
    <text evidence="1">Belongs to the globin family.</text>
</comment>
<dbReference type="InterPro" id="IPR050056">
    <property type="entry name" value="Hemoglobin_oxygen_transport"/>
</dbReference>
<dbReference type="PANTHER" id="PTHR11442:SF42">
    <property type="entry name" value="HEMOGLOBIN SUBUNIT BETA"/>
    <property type="match status" value="1"/>
</dbReference>
<keyword evidence="4" id="KW-0349">Heme</keyword>
<dbReference type="PANTHER" id="PTHR11442">
    <property type="entry name" value="HEMOGLOBIN FAMILY MEMBER"/>
    <property type="match status" value="1"/>
</dbReference>
<evidence type="ECO:0000256" key="7">
    <source>
        <dbReference type="ARBA" id="ARBA00023004"/>
    </source>
</evidence>
<dbReference type="Gene3D" id="1.10.490.10">
    <property type="entry name" value="Globins"/>
    <property type="match status" value="4"/>
</dbReference>
<evidence type="ECO:0000259" key="8">
    <source>
        <dbReference type="PROSITE" id="PS01033"/>
    </source>
</evidence>
<dbReference type="GO" id="GO:0005344">
    <property type="term" value="F:oxygen carrier activity"/>
    <property type="evidence" value="ECO:0007669"/>
    <property type="project" value="UniProtKB-KW"/>
</dbReference>
<dbReference type="InterPro" id="IPR009050">
    <property type="entry name" value="Globin-like_sf"/>
</dbReference>
<evidence type="ECO:0000256" key="1">
    <source>
        <dbReference type="ARBA" id="ARBA00008705"/>
    </source>
</evidence>
<dbReference type="GO" id="GO:0046872">
    <property type="term" value="F:metal ion binding"/>
    <property type="evidence" value="ECO:0007669"/>
    <property type="project" value="UniProtKB-KW"/>
</dbReference>
<dbReference type="FunFam" id="1.10.490.10:FF:000001">
    <property type="entry name" value="Hemoglobin subunit beta"/>
    <property type="match status" value="3"/>
</dbReference>
<evidence type="ECO:0000256" key="4">
    <source>
        <dbReference type="ARBA" id="ARBA00022617"/>
    </source>
</evidence>
<dbReference type="GO" id="GO:0004601">
    <property type="term" value="F:peroxidase activity"/>
    <property type="evidence" value="ECO:0007669"/>
    <property type="project" value="TreeGrafter"/>
</dbReference>
<evidence type="ECO:0000256" key="6">
    <source>
        <dbReference type="ARBA" id="ARBA00022723"/>
    </source>
</evidence>
<dbReference type="Proteomes" id="UP001214576">
    <property type="component" value="Unassembled WGS sequence"/>
</dbReference>
<dbReference type="SUPFAM" id="SSF46458">
    <property type="entry name" value="Globin-like"/>
    <property type="match status" value="4"/>
</dbReference>
<feature type="domain" description="Globin" evidence="8">
    <location>
        <begin position="388"/>
        <end position="532"/>
    </location>
</feature>
<dbReference type="InterPro" id="IPR000971">
    <property type="entry name" value="Globin"/>
</dbReference>
<dbReference type="GO" id="GO:0019825">
    <property type="term" value="F:oxygen binding"/>
    <property type="evidence" value="ECO:0007669"/>
    <property type="project" value="InterPro"/>
</dbReference>
<evidence type="ECO:0000256" key="2">
    <source>
        <dbReference type="ARBA" id="ARBA00011125"/>
    </source>
</evidence>
<dbReference type="PROSITE" id="PS01033">
    <property type="entry name" value="GLOBIN"/>
    <property type="match status" value="3"/>
</dbReference>
<name>A0AAD4U3C0_OVIAM</name>
<evidence type="ECO:0000313" key="10">
    <source>
        <dbReference type="Proteomes" id="UP001214576"/>
    </source>
</evidence>
<keyword evidence="6" id="KW-0479">Metal-binding</keyword>
<dbReference type="Pfam" id="PF00042">
    <property type="entry name" value="Globin"/>
    <property type="match status" value="4"/>
</dbReference>
<accession>A0AAD4U3C0</accession>
<feature type="domain" description="Globin" evidence="8">
    <location>
        <begin position="156"/>
        <end position="300"/>
    </location>
</feature>
<comment type="caution">
    <text evidence="9">The sequence shown here is derived from an EMBL/GenBank/DDBJ whole genome shotgun (WGS) entry which is preliminary data.</text>
</comment>
<protein>
    <recommendedName>
        <fullName evidence="8">Globin domain-containing protein</fullName>
    </recommendedName>
</protein>
<keyword evidence="7" id="KW-0408">Iron</keyword>
<dbReference type="GO" id="GO:0020037">
    <property type="term" value="F:heme binding"/>
    <property type="evidence" value="ECO:0007669"/>
    <property type="project" value="InterPro"/>
</dbReference>
<evidence type="ECO:0000313" key="9">
    <source>
        <dbReference type="EMBL" id="KAI4537532.1"/>
    </source>
</evidence>
<dbReference type="InterPro" id="IPR012292">
    <property type="entry name" value="Globin/Proto"/>
</dbReference>
<dbReference type="GO" id="GO:0031721">
    <property type="term" value="F:hemoglobin alpha binding"/>
    <property type="evidence" value="ECO:0007669"/>
    <property type="project" value="TreeGrafter"/>
</dbReference>
<dbReference type="InterPro" id="IPR002337">
    <property type="entry name" value="Hemoglobin_b"/>
</dbReference>
<sequence>MVHFTAEEKAAITGLWGKVNVEEAGGEALGRLLVVYPWTQRFFDSFGNLSSASAIMGNPKVKAHGKKVLTSFGEAIKNLDNLKGAFAKLSELHCDKLHVDPENFRLLGNVIVIILATHFGREFTPDVQSAWQKLVSGVATALAHKITSKLPDTMVHFTTEDKAAVASLWTKVNVEVVGGESLARLLIVYPWTQRFFDSFGNLCSESAIMGNPKVKAHGRKVLNSFGNAIKHMDDLKGTFADLSELHCDKLHVDPENFRLLGNMILIVLATHFSKEFTPQMQAAWQKLTNAVANALAHKLLVVYPWTQRFFESFGNLPSADDIMGNAKVKARDNKVLDSFTEGLKYVDHLQGVFSLLSELHCKNLHVSPENIRRSFSVLPDTFTAATQTDTMPNKALITGFWSKVKVDEVGAEALGRLLVVYPWTQRFFEHFGDLSTADAVLGNAKVKAHGKKVLDSFSNGVQHLDDLKGTFAQLSELHCDKLHVDPENFRLLGNVLVVVLARHFGKEFTPELQAEFQKVVAGVASALAHRYH</sequence>
<dbReference type="GO" id="GO:0005833">
    <property type="term" value="C:hemoglobin complex"/>
    <property type="evidence" value="ECO:0007669"/>
    <property type="project" value="InterPro"/>
</dbReference>
<organism evidence="9 10">
    <name type="scientific">Ovis ammon polii</name>
    <dbReference type="NCBI Taxonomy" id="230172"/>
    <lineage>
        <taxon>Eukaryota</taxon>
        <taxon>Metazoa</taxon>
        <taxon>Chordata</taxon>
        <taxon>Craniata</taxon>
        <taxon>Vertebrata</taxon>
        <taxon>Euteleostomi</taxon>
        <taxon>Mammalia</taxon>
        <taxon>Eutheria</taxon>
        <taxon>Laurasiatheria</taxon>
        <taxon>Artiodactyla</taxon>
        <taxon>Ruminantia</taxon>
        <taxon>Pecora</taxon>
        <taxon>Bovidae</taxon>
        <taxon>Caprinae</taxon>
        <taxon>Ovis</taxon>
    </lineage>
</organism>